<proteinExistence type="predicted"/>
<name>A0A0N8WFL7_9FLAO</name>
<evidence type="ECO:0000313" key="1">
    <source>
        <dbReference type="EMBL" id="KQC29051.1"/>
    </source>
</evidence>
<dbReference type="AlphaFoldDB" id="A0A0N8WFL7"/>
<comment type="caution">
    <text evidence="1">The sequence shown here is derived from an EMBL/GenBank/DDBJ whole genome shotgun (WGS) entry which is preliminary data.</text>
</comment>
<organism evidence="1 2">
    <name type="scientific">Flagellimonas eckloniae</name>
    <dbReference type="NCBI Taxonomy" id="346185"/>
    <lineage>
        <taxon>Bacteria</taxon>
        <taxon>Pseudomonadati</taxon>
        <taxon>Bacteroidota</taxon>
        <taxon>Flavobacteriia</taxon>
        <taxon>Flavobacteriales</taxon>
        <taxon>Flavobacteriaceae</taxon>
        <taxon>Flagellimonas</taxon>
    </lineage>
</organism>
<protein>
    <recommendedName>
        <fullName evidence="3">Lipoprotein</fullName>
    </recommendedName>
</protein>
<gene>
    <name evidence="1" type="ORF">AAY42_03410</name>
</gene>
<dbReference type="Proteomes" id="UP000050827">
    <property type="component" value="Unassembled WGS sequence"/>
</dbReference>
<dbReference type="RefSeq" id="WP_055392601.1">
    <property type="nucleotide sequence ID" value="NZ_LCTZ01000002.1"/>
</dbReference>
<dbReference type="STRING" id="346185.AAY42_03410"/>
<keyword evidence="2" id="KW-1185">Reference proteome</keyword>
<dbReference type="PROSITE" id="PS51257">
    <property type="entry name" value="PROKAR_LIPOPROTEIN"/>
    <property type="match status" value="1"/>
</dbReference>
<reference evidence="1 2" key="1">
    <citation type="submission" date="2015-04" db="EMBL/GenBank/DDBJ databases">
        <title>Complete genome of flavobacterium.</title>
        <authorList>
            <person name="Kwon Y.M."/>
            <person name="Kim S.-J."/>
        </authorList>
    </citation>
    <scope>NUCLEOTIDE SEQUENCE [LARGE SCALE GENOMIC DNA]</scope>
    <source>
        <strain evidence="1 2">DK169</strain>
    </source>
</reference>
<evidence type="ECO:0008006" key="3">
    <source>
        <dbReference type="Google" id="ProtNLM"/>
    </source>
</evidence>
<accession>A0A0N8WFL7</accession>
<sequence length="160" mass="18011">MYKPTVLLGVCLIFLTSCFNDDNPEITEYSFYENATIVTTMMDGYGFATIESGQSLVFEYFFTASEEPQVADDEYEERIIFEIDATAESFSMSGDDLTMANTVFDKYCFCDIRGSIPISSGTISGEKISDNSWNIEIDVTFTDYNEESRNISGSFKLTNL</sequence>
<dbReference type="EMBL" id="LCTZ01000002">
    <property type="protein sequence ID" value="KQC29051.1"/>
    <property type="molecule type" value="Genomic_DNA"/>
</dbReference>
<dbReference type="OrthoDB" id="1432964at2"/>
<evidence type="ECO:0000313" key="2">
    <source>
        <dbReference type="Proteomes" id="UP000050827"/>
    </source>
</evidence>